<comment type="caution">
    <text evidence="7">The sequence shown here is derived from an EMBL/GenBank/DDBJ whole genome shotgun (WGS) entry which is preliminary data.</text>
</comment>
<reference evidence="7" key="2">
    <citation type="submission" date="2021-04" db="EMBL/GenBank/DDBJ databases">
        <authorList>
            <person name="Gilroy R."/>
        </authorList>
    </citation>
    <scope>NUCLEOTIDE SEQUENCE</scope>
    <source>
        <strain evidence="7">811</strain>
    </source>
</reference>
<comment type="subcellular location">
    <subcellularLocation>
        <location evidence="1">Membrane</location>
        <topology evidence="1">Multi-pass membrane protein</topology>
    </subcellularLocation>
</comment>
<feature type="transmembrane region" description="Helical" evidence="6">
    <location>
        <begin position="90"/>
        <end position="115"/>
    </location>
</feature>
<feature type="transmembrane region" description="Helical" evidence="6">
    <location>
        <begin position="64"/>
        <end position="83"/>
    </location>
</feature>
<accession>A0A9D1V9D9</accession>
<proteinExistence type="predicted"/>
<organism evidence="7 8">
    <name type="scientific">Candidatus Borkfalkia faecipullorum</name>
    <dbReference type="NCBI Taxonomy" id="2838510"/>
    <lineage>
        <taxon>Bacteria</taxon>
        <taxon>Bacillati</taxon>
        <taxon>Bacillota</taxon>
        <taxon>Clostridia</taxon>
        <taxon>Christensenellales</taxon>
        <taxon>Christensenellaceae</taxon>
        <taxon>Candidatus Borkfalkia</taxon>
    </lineage>
</organism>
<dbReference type="Pfam" id="PF09685">
    <property type="entry name" value="MamF_MmsF"/>
    <property type="match status" value="1"/>
</dbReference>
<protein>
    <submittedName>
        <fullName evidence="7">DUF4870 domain-containing protein</fullName>
    </submittedName>
</protein>
<evidence type="ECO:0000256" key="1">
    <source>
        <dbReference type="ARBA" id="ARBA00004141"/>
    </source>
</evidence>
<dbReference type="AlphaFoldDB" id="A0A9D1V9D9"/>
<dbReference type="InterPro" id="IPR019109">
    <property type="entry name" value="MamF_MmsF"/>
</dbReference>
<evidence type="ECO:0000256" key="6">
    <source>
        <dbReference type="SAM" id="Phobius"/>
    </source>
</evidence>
<evidence type="ECO:0000256" key="4">
    <source>
        <dbReference type="ARBA" id="ARBA00023136"/>
    </source>
</evidence>
<keyword evidence="4 6" id="KW-0472">Membrane</keyword>
<evidence type="ECO:0000256" key="2">
    <source>
        <dbReference type="ARBA" id="ARBA00022692"/>
    </source>
</evidence>
<feature type="region of interest" description="Disordered" evidence="5">
    <location>
        <begin position="1"/>
        <end position="27"/>
    </location>
</feature>
<feature type="transmembrane region" description="Helical" evidence="6">
    <location>
        <begin position="33"/>
        <end position="52"/>
    </location>
</feature>
<sequence length="132" mass="14653">MTEKSPFDEEDELHYRSPEEEKKATEEKQKKKILCCLAYFLGLLFFLPLIFWPKDDFAKFHANQSLVILLASVISSIVCGLLGRIPGIGVLFGILGGVIGILLVVACVLGILSVVREEKKALPLLGLFHIIK</sequence>
<dbReference type="Proteomes" id="UP000824204">
    <property type="component" value="Unassembled WGS sequence"/>
</dbReference>
<keyword evidence="2 6" id="KW-0812">Transmembrane</keyword>
<dbReference type="EMBL" id="DXFX01000085">
    <property type="protein sequence ID" value="HIX08174.1"/>
    <property type="molecule type" value="Genomic_DNA"/>
</dbReference>
<evidence type="ECO:0000313" key="8">
    <source>
        <dbReference type="Proteomes" id="UP000824204"/>
    </source>
</evidence>
<evidence type="ECO:0000313" key="7">
    <source>
        <dbReference type="EMBL" id="HIX08174.1"/>
    </source>
</evidence>
<name>A0A9D1V9D9_9FIRM</name>
<evidence type="ECO:0000256" key="5">
    <source>
        <dbReference type="SAM" id="MobiDB-lite"/>
    </source>
</evidence>
<evidence type="ECO:0000256" key="3">
    <source>
        <dbReference type="ARBA" id="ARBA00022989"/>
    </source>
</evidence>
<keyword evidence="3 6" id="KW-1133">Transmembrane helix</keyword>
<gene>
    <name evidence="7" type="ORF">H9741_06875</name>
</gene>
<reference evidence="7" key="1">
    <citation type="journal article" date="2021" name="PeerJ">
        <title>Extensive microbial diversity within the chicken gut microbiome revealed by metagenomics and culture.</title>
        <authorList>
            <person name="Gilroy R."/>
            <person name="Ravi A."/>
            <person name="Getino M."/>
            <person name="Pursley I."/>
            <person name="Horton D.L."/>
            <person name="Alikhan N.F."/>
            <person name="Baker D."/>
            <person name="Gharbi K."/>
            <person name="Hall N."/>
            <person name="Watson M."/>
            <person name="Adriaenssens E.M."/>
            <person name="Foster-Nyarko E."/>
            <person name="Jarju S."/>
            <person name="Secka A."/>
            <person name="Antonio M."/>
            <person name="Oren A."/>
            <person name="Chaudhuri R.R."/>
            <person name="La Ragione R."/>
            <person name="Hildebrand F."/>
            <person name="Pallen M.J."/>
        </authorList>
    </citation>
    <scope>NUCLEOTIDE SEQUENCE</scope>
    <source>
        <strain evidence="7">811</strain>
    </source>
</reference>